<dbReference type="Pfam" id="PF12867">
    <property type="entry name" value="DinB_2"/>
    <property type="match status" value="1"/>
</dbReference>
<evidence type="ECO:0000256" key="3">
    <source>
        <dbReference type="ARBA" id="ARBA00038502"/>
    </source>
</evidence>
<evidence type="ECO:0000256" key="1">
    <source>
        <dbReference type="ARBA" id="ARBA00022679"/>
    </source>
</evidence>
<dbReference type="InterPro" id="IPR000182">
    <property type="entry name" value="GNAT_dom"/>
</dbReference>
<sequence length="349" mass="40333">MIDLKDKIIEKKSRIAEWALSLKGLPEEVWFRPFKEGSWGTAEVIAHLMFWDHYVIDSRLKPFLQNEKLSESKVDVQKINDNAAAYARKSDKQEVIEEFVNARIELIGLIDAMPSEAFSQKLSGEKMTWQHYFQELIQHDKHHQNQINALLTSVMPVTAKLLPTSDTADLIEGSDIFLKEFIDKDAVELLHLQIENKEFFEQFSMRRPNGFYTVQGQEERIRSFRRDKEKDVSYNFGIYSSSENQLLGTINLFQILRGSLQSAFIGYFMDRKQNGKGYTSEAVKILIEYGFKELKLHRIEAGVMPHNTASIRVLEKAGFHKEGIARKSVNINGKWEDHQVLAIINPAHE</sequence>
<dbReference type="InterPro" id="IPR016181">
    <property type="entry name" value="Acyl_CoA_acyltransferase"/>
</dbReference>
<evidence type="ECO:0000313" key="5">
    <source>
        <dbReference type="EMBL" id="TYS12705.1"/>
    </source>
</evidence>
<dbReference type="InterPro" id="IPR034660">
    <property type="entry name" value="DinB/YfiT-like"/>
</dbReference>
<gene>
    <name evidence="5" type="ORF">FZC78_23100</name>
</gene>
<keyword evidence="2" id="KW-0012">Acyltransferase</keyword>
<dbReference type="PANTHER" id="PTHR43792">
    <property type="entry name" value="GNAT FAMILY, PUTATIVE (AFU_ORTHOLOGUE AFUA_3G00765)-RELATED-RELATED"/>
    <property type="match status" value="1"/>
</dbReference>
<dbReference type="Pfam" id="PF13302">
    <property type="entry name" value="Acetyltransf_3"/>
    <property type="match status" value="1"/>
</dbReference>
<dbReference type="InterPro" id="IPR024775">
    <property type="entry name" value="DinB-like"/>
</dbReference>
<dbReference type="Gene3D" id="3.40.630.30">
    <property type="match status" value="1"/>
</dbReference>
<proteinExistence type="inferred from homology"/>
<dbReference type="GO" id="GO:0008999">
    <property type="term" value="F:protein-N-terminal-alanine acetyltransferase activity"/>
    <property type="evidence" value="ECO:0007669"/>
    <property type="project" value="TreeGrafter"/>
</dbReference>
<evidence type="ECO:0000259" key="4">
    <source>
        <dbReference type="PROSITE" id="PS51186"/>
    </source>
</evidence>
<name>A0A5D4NEN1_9BACI</name>
<dbReference type="GO" id="GO:0005737">
    <property type="term" value="C:cytoplasm"/>
    <property type="evidence" value="ECO:0007669"/>
    <property type="project" value="TreeGrafter"/>
</dbReference>
<evidence type="ECO:0000256" key="2">
    <source>
        <dbReference type="ARBA" id="ARBA00023315"/>
    </source>
</evidence>
<feature type="domain" description="N-acetyltransferase" evidence="4">
    <location>
        <begin position="176"/>
        <end position="346"/>
    </location>
</feature>
<dbReference type="SUPFAM" id="SSF55729">
    <property type="entry name" value="Acyl-CoA N-acyltransferases (Nat)"/>
    <property type="match status" value="1"/>
</dbReference>
<dbReference type="Proteomes" id="UP000322267">
    <property type="component" value="Unassembled WGS sequence"/>
</dbReference>
<reference evidence="5 6" key="1">
    <citation type="submission" date="2019-08" db="EMBL/GenBank/DDBJ databases">
        <title>Bacillus genomes from the desert of Cuatro Cienegas, Coahuila.</title>
        <authorList>
            <person name="Olmedo-Alvarez G."/>
        </authorList>
    </citation>
    <scope>NUCLEOTIDE SEQUENCE [LARGE SCALE GENOMIC DNA]</scope>
    <source>
        <strain evidence="5 6">CH34_1T</strain>
    </source>
</reference>
<dbReference type="PROSITE" id="PS51186">
    <property type="entry name" value="GNAT"/>
    <property type="match status" value="1"/>
</dbReference>
<evidence type="ECO:0000313" key="6">
    <source>
        <dbReference type="Proteomes" id="UP000322267"/>
    </source>
</evidence>
<accession>A0A5D4NEN1</accession>
<keyword evidence="1 5" id="KW-0808">Transferase</keyword>
<dbReference type="SUPFAM" id="SSF109854">
    <property type="entry name" value="DinB/YfiT-like putative metalloenzymes"/>
    <property type="match status" value="1"/>
</dbReference>
<dbReference type="EMBL" id="VTEI01000031">
    <property type="protein sequence ID" value="TYS12705.1"/>
    <property type="molecule type" value="Genomic_DNA"/>
</dbReference>
<organism evidence="5 6">
    <name type="scientific">Rossellomorea vietnamensis</name>
    <dbReference type="NCBI Taxonomy" id="218284"/>
    <lineage>
        <taxon>Bacteria</taxon>
        <taxon>Bacillati</taxon>
        <taxon>Bacillota</taxon>
        <taxon>Bacilli</taxon>
        <taxon>Bacillales</taxon>
        <taxon>Bacillaceae</taxon>
        <taxon>Rossellomorea</taxon>
    </lineage>
</organism>
<dbReference type="InterPro" id="IPR051531">
    <property type="entry name" value="N-acetyltransferase"/>
</dbReference>
<dbReference type="Gene3D" id="1.20.120.450">
    <property type="entry name" value="dinb family like domain"/>
    <property type="match status" value="1"/>
</dbReference>
<dbReference type="PANTHER" id="PTHR43792:SF8">
    <property type="entry name" value="[RIBOSOMAL PROTEIN US5]-ALANINE N-ACETYLTRANSFERASE"/>
    <property type="match status" value="1"/>
</dbReference>
<comment type="similarity">
    <text evidence="3">Belongs to the acetyltransferase family. RimJ subfamily.</text>
</comment>
<dbReference type="OrthoDB" id="9795206at2"/>
<protein>
    <submittedName>
        <fullName evidence="5">GNAT family N-acetyltransferase</fullName>
    </submittedName>
</protein>
<comment type="caution">
    <text evidence="5">The sequence shown here is derived from an EMBL/GenBank/DDBJ whole genome shotgun (WGS) entry which is preliminary data.</text>
</comment>
<dbReference type="AlphaFoldDB" id="A0A5D4NEN1"/>